<evidence type="ECO:0000313" key="2">
    <source>
        <dbReference type="EMBL" id="PYG87246.1"/>
    </source>
</evidence>
<dbReference type="Proteomes" id="UP000248132">
    <property type="component" value="Unassembled WGS sequence"/>
</dbReference>
<comment type="caution">
    <text evidence="2">The sequence shown here is derived from an EMBL/GenBank/DDBJ whole genome shotgun (WGS) entry which is preliminary data.</text>
</comment>
<protein>
    <submittedName>
        <fullName evidence="2">Zinc dependent phospholipase C</fullName>
    </submittedName>
</protein>
<dbReference type="AlphaFoldDB" id="A0A318Y5H7"/>
<sequence length="342" mass="40008">MPNLVTHYLCGLEAVKKIENIKCRGLINKFPKVFYLGTQGPDILFFHEIWPWSLKKFSANIGNTIHISKVNLLFKAIFEYIIKQNDYVKNILTVYFMGFLCHNCMDSLGHPYIYYSSGFTTEKDSNENKYICYHRKFETSIDVLMCDRLLNRKVHEIHPYELIRVSPSEQNMICEMYTNVINSVFNIHIPKKDISKAINDMITVEKICRDPHGIKEKIVSRLDAIIYGFPLYSSIIFPLKLTDGLDYLNLENREWCMPHDENIKSRLSFIDLFNEACQRTQRFCDVLYSCIFYNKSGISYALKLFGNTSYLSGIDCDIPAKFKYHNIIFKNPAKERKKAKPI</sequence>
<reference evidence="2 3" key="1">
    <citation type="submission" date="2018-06" db="EMBL/GenBank/DDBJ databases">
        <title>Genomic Encyclopedia of Type Strains, Phase I: the one thousand microbial genomes (KMG-I) project.</title>
        <authorList>
            <person name="Kyrpides N."/>
        </authorList>
    </citation>
    <scope>NUCLEOTIDE SEQUENCE [LARGE SCALE GENOMIC DNA]</scope>
    <source>
        <strain evidence="2 3">DSM 19573</strain>
    </source>
</reference>
<dbReference type="EMBL" id="QKMR01000012">
    <property type="protein sequence ID" value="PYG87246.1"/>
    <property type="molecule type" value="Genomic_DNA"/>
</dbReference>
<gene>
    <name evidence="2" type="ORF">LY28_02151</name>
</gene>
<feature type="domain" description="Phospholipase C/D" evidence="1">
    <location>
        <begin position="6"/>
        <end position="156"/>
    </location>
</feature>
<keyword evidence="3" id="KW-1185">Reference proteome</keyword>
<dbReference type="Pfam" id="PF00882">
    <property type="entry name" value="Zn_dep_PLPC"/>
    <property type="match status" value="1"/>
</dbReference>
<proteinExistence type="predicted"/>
<accession>A0A318Y5H7</accession>
<organism evidence="2 3">
    <name type="scientific">Ruminiclostridium sufflavum DSM 19573</name>
    <dbReference type="NCBI Taxonomy" id="1121337"/>
    <lineage>
        <taxon>Bacteria</taxon>
        <taxon>Bacillati</taxon>
        <taxon>Bacillota</taxon>
        <taxon>Clostridia</taxon>
        <taxon>Eubacteriales</taxon>
        <taxon>Oscillospiraceae</taxon>
        <taxon>Ruminiclostridium</taxon>
    </lineage>
</organism>
<evidence type="ECO:0000313" key="3">
    <source>
        <dbReference type="Proteomes" id="UP000248132"/>
    </source>
</evidence>
<dbReference type="RefSeq" id="WP_110462184.1">
    <property type="nucleotide sequence ID" value="NZ_QKMR01000012.1"/>
</dbReference>
<name>A0A318Y5H7_9FIRM</name>
<dbReference type="OrthoDB" id="9810528at2"/>
<evidence type="ECO:0000259" key="1">
    <source>
        <dbReference type="Pfam" id="PF00882"/>
    </source>
</evidence>
<dbReference type="InterPro" id="IPR029002">
    <property type="entry name" value="PLPC/GPLD1"/>
</dbReference>